<evidence type="ECO:0000313" key="3">
    <source>
        <dbReference type="Proteomes" id="UP001356427"/>
    </source>
</evidence>
<dbReference type="Proteomes" id="UP001356427">
    <property type="component" value="Unassembled WGS sequence"/>
</dbReference>
<sequence length="52" mass="5734">MGVARLDEAIDIRVQPVALSAFQQHPMSQEGQKDHQGHQPLEPLAVHPAIIQ</sequence>
<gene>
    <name evidence="2" type="ORF">J4Q44_G00131850</name>
</gene>
<feature type="non-terminal residue" evidence="2">
    <location>
        <position position="52"/>
    </location>
</feature>
<organism evidence="2 3">
    <name type="scientific">Coregonus suidteri</name>
    <dbReference type="NCBI Taxonomy" id="861788"/>
    <lineage>
        <taxon>Eukaryota</taxon>
        <taxon>Metazoa</taxon>
        <taxon>Chordata</taxon>
        <taxon>Craniata</taxon>
        <taxon>Vertebrata</taxon>
        <taxon>Euteleostomi</taxon>
        <taxon>Actinopterygii</taxon>
        <taxon>Neopterygii</taxon>
        <taxon>Teleostei</taxon>
        <taxon>Protacanthopterygii</taxon>
        <taxon>Salmoniformes</taxon>
        <taxon>Salmonidae</taxon>
        <taxon>Coregoninae</taxon>
        <taxon>Coregonus</taxon>
    </lineage>
</organism>
<evidence type="ECO:0000256" key="1">
    <source>
        <dbReference type="SAM" id="MobiDB-lite"/>
    </source>
</evidence>
<dbReference type="EMBL" id="JAGTTL010000011">
    <property type="protein sequence ID" value="KAK6315661.1"/>
    <property type="molecule type" value="Genomic_DNA"/>
</dbReference>
<name>A0AAN8MAQ3_9TELE</name>
<dbReference type="AlphaFoldDB" id="A0AAN8MAQ3"/>
<proteinExistence type="predicted"/>
<accession>A0AAN8MAQ3</accession>
<feature type="region of interest" description="Disordered" evidence="1">
    <location>
        <begin position="21"/>
        <end position="52"/>
    </location>
</feature>
<comment type="caution">
    <text evidence="2">The sequence shown here is derived from an EMBL/GenBank/DDBJ whole genome shotgun (WGS) entry which is preliminary data.</text>
</comment>
<reference evidence="2 3" key="1">
    <citation type="submission" date="2021-04" db="EMBL/GenBank/DDBJ databases">
        <authorList>
            <person name="De Guttry C."/>
            <person name="Zahm M."/>
            <person name="Klopp C."/>
            <person name="Cabau C."/>
            <person name="Louis A."/>
            <person name="Berthelot C."/>
            <person name="Parey E."/>
            <person name="Roest Crollius H."/>
            <person name="Montfort J."/>
            <person name="Robinson-Rechavi M."/>
            <person name="Bucao C."/>
            <person name="Bouchez O."/>
            <person name="Gislard M."/>
            <person name="Lluch J."/>
            <person name="Milhes M."/>
            <person name="Lampietro C."/>
            <person name="Lopez Roques C."/>
            <person name="Donnadieu C."/>
            <person name="Braasch I."/>
            <person name="Desvignes T."/>
            <person name="Postlethwait J."/>
            <person name="Bobe J."/>
            <person name="Wedekind C."/>
            <person name="Guiguen Y."/>
        </authorList>
    </citation>
    <scope>NUCLEOTIDE SEQUENCE [LARGE SCALE GENOMIC DNA]</scope>
    <source>
        <strain evidence="2">Cs_M1</strain>
        <tissue evidence="2">Blood</tissue>
    </source>
</reference>
<feature type="compositionally biased region" description="Polar residues" evidence="1">
    <location>
        <begin position="21"/>
        <end position="30"/>
    </location>
</feature>
<evidence type="ECO:0000313" key="2">
    <source>
        <dbReference type="EMBL" id="KAK6315661.1"/>
    </source>
</evidence>
<protein>
    <submittedName>
        <fullName evidence="2">Uncharacterized protein</fullName>
    </submittedName>
</protein>
<keyword evidence="3" id="KW-1185">Reference proteome</keyword>